<feature type="transmembrane region" description="Helical" evidence="1">
    <location>
        <begin position="52"/>
        <end position="79"/>
    </location>
</feature>
<reference evidence="2 3" key="1">
    <citation type="submission" date="2020-08" db="EMBL/GenBank/DDBJ databases">
        <title>Functional genomics of gut bacteria from endangered species of beetles.</title>
        <authorList>
            <person name="Carlos-Shanley C."/>
        </authorList>
    </citation>
    <scope>NUCLEOTIDE SEQUENCE [LARGE SCALE GENOMIC DNA]</scope>
    <source>
        <strain evidence="2 3">S00142</strain>
    </source>
</reference>
<keyword evidence="3" id="KW-1185">Reference proteome</keyword>
<dbReference type="InterPro" id="IPR016865">
    <property type="entry name" value="RclC"/>
</dbReference>
<feature type="transmembrane region" description="Helical" evidence="1">
    <location>
        <begin position="12"/>
        <end position="32"/>
    </location>
</feature>
<feature type="transmembrane region" description="Helical" evidence="1">
    <location>
        <begin position="118"/>
        <end position="139"/>
    </location>
</feature>
<dbReference type="PIRSF" id="PIRSF028065">
    <property type="entry name" value="UCP028065"/>
    <property type="match status" value="1"/>
</dbReference>
<dbReference type="AlphaFoldDB" id="A0A7W7N6J0"/>
<dbReference type="PANTHER" id="PTHR40106:SF1">
    <property type="entry name" value="INNER MEMBRANE PROTEIN RCLC"/>
    <property type="match status" value="1"/>
</dbReference>
<feature type="transmembrane region" description="Helical" evidence="1">
    <location>
        <begin position="86"/>
        <end position="106"/>
    </location>
</feature>
<evidence type="ECO:0000256" key="1">
    <source>
        <dbReference type="SAM" id="Phobius"/>
    </source>
</evidence>
<dbReference type="Pfam" id="PF04224">
    <property type="entry name" value="DUF417"/>
    <property type="match status" value="1"/>
</dbReference>
<evidence type="ECO:0000313" key="3">
    <source>
        <dbReference type="Proteomes" id="UP000561681"/>
    </source>
</evidence>
<name>A0A7W7N6J0_9FLAO</name>
<evidence type="ECO:0000313" key="2">
    <source>
        <dbReference type="EMBL" id="MBB4801723.1"/>
    </source>
</evidence>
<protein>
    <submittedName>
        <fullName evidence="2">Putative membrane protein YkgB</fullName>
    </submittedName>
</protein>
<dbReference type="InterPro" id="IPR007339">
    <property type="entry name" value="RclC-like"/>
</dbReference>
<proteinExistence type="predicted"/>
<dbReference type="PANTHER" id="PTHR40106">
    <property type="entry name" value="INNER MEMBRANE PROTEIN RCLC"/>
    <property type="match status" value="1"/>
</dbReference>
<dbReference type="RefSeq" id="WP_184160441.1">
    <property type="nucleotide sequence ID" value="NZ_JACHLD010000002.1"/>
</dbReference>
<dbReference type="EMBL" id="JACHLD010000002">
    <property type="protein sequence ID" value="MBB4801723.1"/>
    <property type="molecule type" value="Genomic_DNA"/>
</dbReference>
<organism evidence="2 3">
    <name type="scientific">Flavobacterium nitrogenifigens</name>
    <dbReference type="NCBI Taxonomy" id="1617283"/>
    <lineage>
        <taxon>Bacteria</taxon>
        <taxon>Pseudomonadati</taxon>
        <taxon>Bacteroidota</taxon>
        <taxon>Flavobacteriia</taxon>
        <taxon>Flavobacteriales</taxon>
        <taxon>Flavobacteriaceae</taxon>
        <taxon>Flavobacterium</taxon>
    </lineage>
</organism>
<sequence>MKTPAKKQQNAGMIVMILGTALVLLWIGIFKFTPTEAKGIKPLMENQPLLSWMYSVLSVQGVSNFIGLVEIATAVLLIVGLKINKLLKYAGALLILTFVITISFLFTTPGVWKSVDGVPVTDFFILKDLIPLGLGIVLWNDDRSVSK</sequence>
<dbReference type="GO" id="GO:0005886">
    <property type="term" value="C:plasma membrane"/>
    <property type="evidence" value="ECO:0007669"/>
    <property type="project" value="TreeGrafter"/>
</dbReference>
<keyword evidence="1" id="KW-1133">Transmembrane helix</keyword>
<comment type="caution">
    <text evidence="2">The sequence shown here is derived from an EMBL/GenBank/DDBJ whole genome shotgun (WGS) entry which is preliminary data.</text>
</comment>
<keyword evidence="1" id="KW-0472">Membrane</keyword>
<accession>A0A7W7N6J0</accession>
<gene>
    <name evidence="2" type="ORF">HNP37_001784</name>
</gene>
<keyword evidence="1" id="KW-0812">Transmembrane</keyword>
<dbReference type="GO" id="GO:1901530">
    <property type="term" value="P:response to hypochlorite"/>
    <property type="evidence" value="ECO:0007669"/>
    <property type="project" value="TreeGrafter"/>
</dbReference>
<dbReference type="Proteomes" id="UP000561681">
    <property type="component" value="Unassembled WGS sequence"/>
</dbReference>